<proteinExistence type="predicted"/>
<dbReference type="SUPFAM" id="SSF81901">
    <property type="entry name" value="HCP-like"/>
    <property type="match status" value="1"/>
</dbReference>
<sequence length="145" mass="17098">MKQLITIFILLNIHLLNAKTTIHHSPMQQRFLSLISDAKKGENPKALYDLATIYRDGIITQANYRKAFYLYHKSALKEFPPSQYQLGMAFRHGIGVKINHERARYWLRKAARNRYRDAIIIFKLYYSKKRVIKQFMGVRATPIRG</sequence>
<reference evidence="1" key="1">
    <citation type="submission" date="2016-10" db="EMBL/GenBank/DDBJ databases">
        <authorList>
            <person name="de Groot N.N."/>
        </authorList>
    </citation>
    <scope>NUCLEOTIDE SEQUENCE</scope>
</reference>
<dbReference type="SMART" id="SM00671">
    <property type="entry name" value="SEL1"/>
    <property type="match status" value="2"/>
</dbReference>
<protein>
    <submittedName>
        <fullName evidence="1">Conserved domain protein</fullName>
    </submittedName>
</protein>
<dbReference type="InterPro" id="IPR006597">
    <property type="entry name" value="Sel1-like"/>
</dbReference>
<organism evidence="1">
    <name type="scientific">hydrothermal vent metagenome</name>
    <dbReference type="NCBI Taxonomy" id="652676"/>
    <lineage>
        <taxon>unclassified sequences</taxon>
        <taxon>metagenomes</taxon>
        <taxon>ecological metagenomes</taxon>
    </lineage>
</organism>
<dbReference type="Pfam" id="PF08238">
    <property type="entry name" value="Sel1"/>
    <property type="match status" value="2"/>
</dbReference>
<dbReference type="InterPro" id="IPR052945">
    <property type="entry name" value="Mitotic_Regulator"/>
</dbReference>
<dbReference type="Gene3D" id="1.25.40.10">
    <property type="entry name" value="Tetratricopeptide repeat domain"/>
    <property type="match status" value="1"/>
</dbReference>
<dbReference type="PANTHER" id="PTHR43628">
    <property type="entry name" value="ACTIVATOR OF C KINASE PROTEIN 1-RELATED"/>
    <property type="match status" value="1"/>
</dbReference>
<name>A0A1W1CEZ9_9ZZZZ</name>
<gene>
    <name evidence="1" type="ORF">MNB_SV-13-2101</name>
</gene>
<dbReference type="AlphaFoldDB" id="A0A1W1CEZ9"/>
<evidence type="ECO:0000313" key="1">
    <source>
        <dbReference type="EMBL" id="SFV64301.1"/>
    </source>
</evidence>
<dbReference type="EMBL" id="FPHM01000084">
    <property type="protein sequence ID" value="SFV64301.1"/>
    <property type="molecule type" value="Genomic_DNA"/>
</dbReference>
<accession>A0A1W1CEZ9</accession>
<dbReference type="PANTHER" id="PTHR43628:SF1">
    <property type="entry name" value="CHITIN SYNTHASE REGULATORY FACTOR 2-RELATED"/>
    <property type="match status" value="1"/>
</dbReference>
<dbReference type="InterPro" id="IPR011990">
    <property type="entry name" value="TPR-like_helical_dom_sf"/>
</dbReference>